<keyword evidence="2" id="KW-1185">Reference proteome</keyword>
<sequence length="74" mass="8149">MSVYVVPPGTIYAEGTMANEFEGDGTRAGGERKIVAGTMEIGLLRRSDNEEKVLRKPKVILEQDLVEPEGENKE</sequence>
<gene>
    <name evidence="1" type="ORF">BDM02DRAFT_3111260</name>
</gene>
<reference evidence="1" key="1">
    <citation type="submission" date="2019-10" db="EMBL/GenBank/DDBJ databases">
        <authorList>
            <consortium name="DOE Joint Genome Institute"/>
            <person name="Kuo A."/>
            <person name="Miyauchi S."/>
            <person name="Kiss E."/>
            <person name="Drula E."/>
            <person name="Kohler A."/>
            <person name="Sanchez-Garcia M."/>
            <person name="Andreopoulos B."/>
            <person name="Barry K.W."/>
            <person name="Bonito G."/>
            <person name="Buee M."/>
            <person name="Carver A."/>
            <person name="Chen C."/>
            <person name="Cichocki N."/>
            <person name="Clum A."/>
            <person name="Culley D."/>
            <person name="Crous P.W."/>
            <person name="Fauchery L."/>
            <person name="Girlanda M."/>
            <person name="Hayes R."/>
            <person name="Keri Z."/>
            <person name="Labutti K."/>
            <person name="Lipzen A."/>
            <person name="Lombard V."/>
            <person name="Magnuson J."/>
            <person name="Maillard F."/>
            <person name="Morin E."/>
            <person name="Murat C."/>
            <person name="Nolan M."/>
            <person name="Ohm R."/>
            <person name="Pangilinan J."/>
            <person name="Pereira M."/>
            <person name="Perotto S."/>
            <person name="Peter M."/>
            <person name="Riley R."/>
            <person name="Sitrit Y."/>
            <person name="Stielow B."/>
            <person name="Szollosi G."/>
            <person name="Zifcakova L."/>
            <person name="Stursova M."/>
            <person name="Spatafora J.W."/>
            <person name="Tedersoo L."/>
            <person name="Vaario L.-M."/>
            <person name="Yamada A."/>
            <person name="Yan M."/>
            <person name="Wang P."/>
            <person name="Xu J."/>
            <person name="Bruns T."/>
            <person name="Baldrian P."/>
            <person name="Vilgalys R."/>
            <person name="Henrissat B."/>
            <person name="Grigoriev I.V."/>
            <person name="Hibbett D."/>
            <person name="Nagy L.G."/>
            <person name="Martin F.M."/>
        </authorList>
    </citation>
    <scope>NUCLEOTIDE SEQUENCE</scope>
    <source>
        <strain evidence="1">P2</strain>
    </source>
</reference>
<organism evidence="1 2">
    <name type="scientific">Thelephora ganbajun</name>
    <name type="common">Ganba fungus</name>
    <dbReference type="NCBI Taxonomy" id="370292"/>
    <lineage>
        <taxon>Eukaryota</taxon>
        <taxon>Fungi</taxon>
        <taxon>Dikarya</taxon>
        <taxon>Basidiomycota</taxon>
        <taxon>Agaricomycotina</taxon>
        <taxon>Agaricomycetes</taxon>
        <taxon>Thelephorales</taxon>
        <taxon>Thelephoraceae</taxon>
        <taxon>Thelephora</taxon>
    </lineage>
</organism>
<accession>A0ACB6ZMZ5</accession>
<reference evidence="1" key="2">
    <citation type="journal article" date="2020" name="Nat. Commun.">
        <title>Large-scale genome sequencing of mycorrhizal fungi provides insights into the early evolution of symbiotic traits.</title>
        <authorList>
            <person name="Miyauchi S."/>
            <person name="Kiss E."/>
            <person name="Kuo A."/>
            <person name="Drula E."/>
            <person name="Kohler A."/>
            <person name="Sanchez-Garcia M."/>
            <person name="Morin E."/>
            <person name="Andreopoulos B."/>
            <person name="Barry K.W."/>
            <person name="Bonito G."/>
            <person name="Buee M."/>
            <person name="Carver A."/>
            <person name="Chen C."/>
            <person name="Cichocki N."/>
            <person name="Clum A."/>
            <person name="Culley D."/>
            <person name="Crous P.W."/>
            <person name="Fauchery L."/>
            <person name="Girlanda M."/>
            <person name="Hayes R.D."/>
            <person name="Keri Z."/>
            <person name="LaButti K."/>
            <person name="Lipzen A."/>
            <person name="Lombard V."/>
            <person name="Magnuson J."/>
            <person name="Maillard F."/>
            <person name="Murat C."/>
            <person name="Nolan M."/>
            <person name="Ohm R.A."/>
            <person name="Pangilinan J."/>
            <person name="Pereira M.F."/>
            <person name="Perotto S."/>
            <person name="Peter M."/>
            <person name="Pfister S."/>
            <person name="Riley R."/>
            <person name="Sitrit Y."/>
            <person name="Stielow J.B."/>
            <person name="Szollosi G."/>
            <person name="Zifcakova L."/>
            <person name="Stursova M."/>
            <person name="Spatafora J.W."/>
            <person name="Tedersoo L."/>
            <person name="Vaario L.M."/>
            <person name="Yamada A."/>
            <person name="Yan M."/>
            <person name="Wang P."/>
            <person name="Xu J."/>
            <person name="Bruns T."/>
            <person name="Baldrian P."/>
            <person name="Vilgalys R."/>
            <person name="Dunand C."/>
            <person name="Henrissat B."/>
            <person name="Grigoriev I.V."/>
            <person name="Hibbett D."/>
            <person name="Nagy L.G."/>
            <person name="Martin F.M."/>
        </authorList>
    </citation>
    <scope>NUCLEOTIDE SEQUENCE</scope>
    <source>
        <strain evidence="1">P2</strain>
    </source>
</reference>
<protein>
    <submittedName>
        <fullName evidence="1">Uncharacterized protein</fullName>
    </submittedName>
</protein>
<dbReference type="Proteomes" id="UP000886501">
    <property type="component" value="Unassembled WGS sequence"/>
</dbReference>
<proteinExistence type="predicted"/>
<comment type="caution">
    <text evidence="1">The sequence shown here is derived from an EMBL/GenBank/DDBJ whole genome shotgun (WGS) entry which is preliminary data.</text>
</comment>
<dbReference type="EMBL" id="MU117979">
    <property type="protein sequence ID" value="KAF9650959.1"/>
    <property type="molecule type" value="Genomic_DNA"/>
</dbReference>
<evidence type="ECO:0000313" key="1">
    <source>
        <dbReference type="EMBL" id="KAF9650959.1"/>
    </source>
</evidence>
<name>A0ACB6ZMZ5_THEGA</name>
<evidence type="ECO:0000313" key="2">
    <source>
        <dbReference type="Proteomes" id="UP000886501"/>
    </source>
</evidence>